<evidence type="ECO:0000313" key="3">
    <source>
        <dbReference type="Proteomes" id="UP000007115"/>
    </source>
</evidence>
<dbReference type="Proteomes" id="UP000007115">
    <property type="component" value="Unassembled WGS sequence"/>
</dbReference>
<reference evidence="2 3" key="1">
    <citation type="journal article" date="2011" name="Genome Biol.">
        <title>Comparative genome sequence analysis underscores mycoparasitism as the ancestral life style of Trichoderma.</title>
        <authorList>
            <person name="Kubicek C.P."/>
            <person name="Herrera-Estrella A."/>
            <person name="Seidl-Seiboth V."/>
            <person name="Martinez D.A."/>
            <person name="Druzhinina I.S."/>
            <person name="Thon M."/>
            <person name="Zeilinger S."/>
            <person name="Casas-Flores S."/>
            <person name="Horwitz B.A."/>
            <person name="Mukherjee P.K."/>
            <person name="Mukherjee M."/>
            <person name="Kredics L."/>
            <person name="Alcaraz L.D."/>
            <person name="Aerts A."/>
            <person name="Antal Z."/>
            <person name="Atanasova L."/>
            <person name="Cervantes-Badillo M.G."/>
            <person name="Challacombe J."/>
            <person name="Chertkov O."/>
            <person name="McCluskey K."/>
            <person name="Coulpier F."/>
            <person name="Deshpande N."/>
            <person name="von Doehren H."/>
            <person name="Ebbole D.J."/>
            <person name="Esquivel-Naranjo E.U."/>
            <person name="Fekete E."/>
            <person name="Flipphi M."/>
            <person name="Glaser F."/>
            <person name="Gomez-Rodriguez E.Y."/>
            <person name="Gruber S."/>
            <person name="Han C."/>
            <person name="Henrissat B."/>
            <person name="Hermosa R."/>
            <person name="Hernandez-Onate M."/>
            <person name="Karaffa L."/>
            <person name="Kosti I."/>
            <person name="Le Crom S."/>
            <person name="Lindquist E."/>
            <person name="Lucas S."/>
            <person name="Luebeck M."/>
            <person name="Luebeck P.S."/>
            <person name="Margeot A."/>
            <person name="Metz B."/>
            <person name="Misra M."/>
            <person name="Nevalainen H."/>
            <person name="Omann M."/>
            <person name="Packer N."/>
            <person name="Perrone G."/>
            <person name="Uresti-Rivera E.E."/>
            <person name="Salamov A."/>
            <person name="Schmoll M."/>
            <person name="Seiboth B."/>
            <person name="Shapiro H."/>
            <person name="Sukno S."/>
            <person name="Tamayo-Ramos J.A."/>
            <person name="Tisch D."/>
            <person name="Wiest A."/>
            <person name="Wilkinson H.H."/>
            <person name="Zhang M."/>
            <person name="Coutinho P.M."/>
            <person name="Kenerley C.M."/>
            <person name="Monte E."/>
            <person name="Baker S.E."/>
            <person name="Grigoriev I.V."/>
        </authorList>
    </citation>
    <scope>NUCLEOTIDE SEQUENCE [LARGE SCALE GENOMIC DNA]</scope>
    <source>
        <strain evidence="3">Gv29-8 / FGSC 10586</strain>
    </source>
</reference>
<protein>
    <submittedName>
        <fullName evidence="2">Uncharacterized protein</fullName>
    </submittedName>
</protein>
<feature type="compositionally biased region" description="Polar residues" evidence="1">
    <location>
        <begin position="161"/>
        <end position="170"/>
    </location>
</feature>
<feature type="compositionally biased region" description="Acidic residues" evidence="1">
    <location>
        <begin position="270"/>
        <end position="279"/>
    </location>
</feature>
<sequence>MGDAEAQNAKQLQISTSIANIRSQHLKITTRYYSVLVSLIVFIAPSEFSKFPNNIDLCPPGLFLYVFAIHLCPLRLTDDVVQGQRFRQDSGGRGSVFGRWGPLIGSWVVTAVAAVEDDVDAVDVLVGVGEKEEEEEEEEQQQQQQYITSMLPSLIELETNNTAPDNQQTPAVAGGRGPEGALSRRQKKILARAQRDAGLSAEEIFFAAPEQHQQQQQQPQPQPQQQQLLLPAPAPAPAPALTLTLAPGQQQQEEEDVEMGGLGAPAPAQEEGDQGEAGEEGGQQAKEEEEDDEDQMVFEQQLDETIRWKE</sequence>
<dbReference type="VEuPathDB" id="FungiDB:TRIVIDRAFT_200342"/>
<name>G9MQ78_HYPVG</name>
<accession>G9MQ78</accession>
<feature type="region of interest" description="Disordered" evidence="1">
    <location>
        <begin position="210"/>
        <end position="310"/>
    </location>
</feature>
<feature type="compositionally biased region" description="Acidic residues" evidence="1">
    <location>
        <begin position="287"/>
        <end position="296"/>
    </location>
</feature>
<dbReference type="GeneID" id="25790092"/>
<keyword evidence="3" id="KW-1185">Reference proteome</keyword>
<feature type="region of interest" description="Disordered" evidence="1">
    <location>
        <begin position="161"/>
        <end position="194"/>
    </location>
</feature>
<proteinExistence type="predicted"/>
<dbReference type="RefSeq" id="XP_013958225.1">
    <property type="nucleotide sequence ID" value="XM_014102750.1"/>
</dbReference>
<gene>
    <name evidence="2" type="ORF">TRIVIDRAFT_200342</name>
</gene>
<evidence type="ECO:0000313" key="2">
    <source>
        <dbReference type="EMBL" id="EHK24025.1"/>
    </source>
</evidence>
<evidence type="ECO:0000256" key="1">
    <source>
        <dbReference type="SAM" id="MobiDB-lite"/>
    </source>
</evidence>
<dbReference type="AlphaFoldDB" id="G9MQ78"/>
<feature type="compositionally biased region" description="Low complexity" evidence="1">
    <location>
        <begin position="213"/>
        <end position="231"/>
    </location>
</feature>
<dbReference type="EMBL" id="ABDF02000005">
    <property type="protein sequence ID" value="EHK24025.1"/>
    <property type="molecule type" value="Genomic_DNA"/>
</dbReference>
<dbReference type="InParanoid" id="G9MQ78"/>
<dbReference type="HOGENOM" id="CLU_897320_0_0_1"/>
<comment type="caution">
    <text evidence="2">The sequence shown here is derived from an EMBL/GenBank/DDBJ whole genome shotgun (WGS) entry which is preliminary data.</text>
</comment>
<organism evidence="2 3">
    <name type="scientific">Hypocrea virens (strain Gv29-8 / FGSC 10586)</name>
    <name type="common">Gliocladium virens</name>
    <name type="synonym">Trichoderma virens</name>
    <dbReference type="NCBI Taxonomy" id="413071"/>
    <lineage>
        <taxon>Eukaryota</taxon>
        <taxon>Fungi</taxon>
        <taxon>Dikarya</taxon>
        <taxon>Ascomycota</taxon>
        <taxon>Pezizomycotina</taxon>
        <taxon>Sordariomycetes</taxon>
        <taxon>Hypocreomycetidae</taxon>
        <taxon>Hypocreales</taxon>
        <taxon>Hypocreaceae</taxon>
        <taxon>Trichoderma</taxon>
    </lineage>
</organism>